<reference evidence="3 4" key="1">
    <citation type="journal article" date="2015" name="Genome Announc.">
        <title>Expanding the biotechnology potential of lactobacilli through comparative genomics of 213 strains and associated genera.</title>
        <authorList>
            <person name="Sun Z."/>
            <person name="Harris H.M."/>
            <person name="McCann A."/>
            <person name="Guo C."/>
            <person name="Argimon S."/>
            <person name="Zhang W."/>
            <person name="Yang X."/>
            <person name="Jeffery I.B."/>
            <person name="Cooney J.C."/>
            <person name="Kagawa T.F."/>
            <person name="Liu W."/>
            <person name="Song Y."/>
            <person name="Salvetti E."/>
            <person name="Wrobel A."/>
            <person name="Rasinkangas P."/>
            <person name="Parkhill J."/>
            <person name="Rea M.C."/>
            <person name="O'Sullivan O."/>
            <person name="Ritari J."/>
            <person name="Douillard F.P."/>
            <person name="Paul Ross R."/>
            <person name="Yang R."/>
            <person name="Briner A.E."/>
            <person name="Felis G.E."/>
            <person name="de Vos W.M."/>
            <person name="Barrangou R."/>
            <person name="Klaenhammer T.R."/>
            <person name="Caufield P.W."/>
            <person name="Cui Y."/>
            <person name="Zhang H."/>
            <person name="O'Toole P.W."/>
        </authorList>
    </citation>
    <scope>NUCLEOTIDE SEQUENCE [LARGE SCALE GENOMIC DNA]</scope>
    <source>
        <strain evidence="3 4">DSM 23026</strain>
    </source>
</reference>
<dbReference type="GO" id="GO:0043164">
    <property type="term" value="P:Gram-negative-bacterium-type cell wall biogenesis"/>
    <property type="evidence" value="ECO:0007669"/>
    <property type="project" value="TreeGrafter"/>
</dbReference>
<dbReference type="CDD" id="cd06259">
    <property type="entry name" value="YdcF-like"/>
    <property type="match status" value="1"/>
</dbReference>
<dbReference type="OrthoDB" id="9782395at2"/>
<dbReference type="PANTHER" id="PTHR30336">
    <property type="entry name" value="INNER MEMBRANE PROTEIN, PROBABLE PERMEASE"/>
    <property type="match status" value="1"/>
</dbReference>
<keyword evidence="4" id="KW-1185">Reference proteome</keyword>
<evidence type="ECO:0000256" key="1">
    <source>
        <dbReference type="SAM" id="Phobius"/>
    </source>
</evidence>
<organism evidence="3 4">
    <name type="scientific">Pediococcus argentinicus</name>
    <dbReference type="NCBI Taxonomy" id="480391"/>
    <lineage>
        <taxon>Bacteria</taxon>
        <taxon>Bacillati</taxon>
        <taxon>Bacillota</taxon>
        <taxon>Bacilli</taxon>
        <taxon>Lactobacillales</taxon>
        <taxon>Lactobacillaceae</taxon>
        <taxon>Pediococcus</taxon>
    </lineage>
</organism>
<dbReference type="EMBL" id="JQCQ01000043">
    <property type="protein sequence ID" value="KRO21995.1"/>
    <property type="molecule type" value="Genomic_DNA"/>
</dbReference>
<feature type="transmembrane region" description="Helical" evidence="1">
    <location>
        <begin position="25"/>
        <end position="46"/>
    </location>
</feature>
<name>A0A0R2NBX2_9LACO</name>
<dbReference type="Pfam" id="PF02698">
    <property type="entry name" value="DUF218"/>
    <property type="match status" value="1"/>
</dbReference>
<dbReference type="Proteomes" id="UP000051249">
    <property type="component" value="Unassembled WGS sequence"/>
</dbReference>
<dbReference type="RefSeq" id="WP_057800412.1">
    <property type="nucleotide sequence ID" value="NZ_BJZZ01000045.1"/>
</dbReference>
<dbReference type="Gene3D" id="3.40.50.620">
    <property type="entry name" value="HUPs"/>
    <property type="match status" value="1"/>
</dbReference>
<dbReference type="PANTHER" id="PTHR30336:SF18">
    <property type="entry name" value="MEMBRANE PROTEIN"/>
    <property type="match status" value="1"/>
</dbReference>
<dbReference type="AlphaFoldDB" id="A0A0R2NBX2"/>
<comment type="caution">
    <text evidence="3">The sequence shown here is derived from an EMBL/GenBank/DDBJ whole genome shotgun (WGS) entry which is preliminary data.</text>
</comment>
<gene>
    <name evidence="3" type="ORF">IV88_GL001314</name>
</gene>
<protein>
    <recommendedName>
        <fullName evidence="2">DUF218 domain-containing protein</fullName>
    </recommendedName>
</protein>
<keyword evidence="1" id="KW-0812">Transmembrane</keyword>
<evidence type="ECO:0000313" key="3">
    <source>
        <dbReference type="EMBL" id="KRO21995.1"/>
    </source>
</evidence>
<feature type="transmembrane region" description="Helical" evidence="1">
    <location>
        <begin position="126"/>
        <end position="150"/>
    </location>
</feature>
<feature type="transmembrane region" description="Helical" evidence="1">
    <location>
        <begin position="100"/>
        <end position="119"/>
    </location>
</feature>
<dbReference type="GO" id="GO:0000270">
    <property type="term" value="P:peptidoglycan metabolic process"/>
    <property type="evidence" value="ECO:0007669"/>
    <property type="project" value="TreeGrafter"/>
</dbReference>
<keyword evidence="1" id="KW-1133">Transmembrane helix</keyword>
<dbReference type="InterPro" id="IPR051599">
    <property type="entry name" value="Cell_Envelope_Assoc"/>
</dbReference>
<accession>A0A0R2NBX2</accession>
<dbReference type="InterPro" id="IPR014729">
    <property type="entry name" value="Rossmann-like_a/b/a_fold"/>
</dbReference>
<proteinExistence type="predicted"/>
<evidence type="ECO:0000259" key="2">
    <source>
        <dbReference type="Pfam" id="PF02698"/>
    </source>
</evidence>
<keyword evidence="1" id="KW-0472">Membrane</keyword>
<dbReference type="InterPro" id="IPR003848">
    <property type="entry name" value="DUF218"/>
</dbReference>
<feature type="transmembrane region" description="Helical" evidence="1">
    <location>
        <begin position="309"/>
        <end position="334"/>
    </location>
</feature>
<dbReference type="GO" id="GO:0005886">
    <property type="term" value="C:plasma membrane"/>
    <property type="evidence" value="ECO:0007669"/>
    <property type="project" value="TreeGrafter"/>
</dbReference>
<feature type="transmembrane region" description="Helical" evidence="1">
    <location>
        <begin position="58"/>
        <end position="80"/>
    </location>
</feature>
<evidence type="ECO:0000313" key="4">
    <source>
        <dbReference type="Proteomes" id="UP000051249"/>
    </source>
</evidence>
<sequence>MILLLILLAVMLISGIVVLRDRRSFFGGMFFAFSLLSLIVYVVLLLASTVSNSENGILALAIFMLLALVGIPLIAGFAMIMNTYVMQSKEGKSLTARLSLAFGVNALLTLGMGGVLLFVPQLGPILTGLILIVFGIDVTFTAVFIGYLFYSFIYQMIPVRSHLDYFVVLGAGVRSETVTPLLKSRLDKAIQYYNRQGQTGKFVVSGGQGPDEPVSEAFAMRKYLLSQNIPDEQIIMEDKSTTTLENMRFSKQKIDQDWNGTGKPHIIFSTNNYHVLRGAIYARKAKLNADGVGAPTSFYFLPSALLREYIALLVLYKWFTLAIIIIWPIIGIALML</sequence>
<dbReference type="PATRIC" id="fig|480391.4.peg.1336"/>
<feature type="domain" description="DUF218" evidence="2">
    <location>
        <begin position="164"/>
        <end position="310"/>
    </location>
</feature>